<dbReference type="CDD" id="cd02000">
    <property type="entry name" value="TPP_E1_PDC_ADC_BCADC"/>
    <property type="match status" value="1"/>
</dbReference>
<proteinExistence type="inferred from homology"/>
<gene>
    <name evidence="6" type="ORF">SAMN02910418_00775</name>
</gene>
<evidence type="ECO:0000256" key="1">
    <source>
        <dbReference type="ARBA" id="ARBA00001964"/>
    </source>
</evidence>
<evidence type="ECO:0000256" key="2">
    <source>
        <dbReference type="ARBA" id="ARBA00023002"/>
    </source>
</evidence>
<reference evidence="7" key="1">
    <citation type="submission" date="2016-10" db="EMBL/GenBank/DDBJ databases">
        <authorList>
            <person name="Varghese N."/>
            <person name="Submissions S."/>
        </authorList>
    </citation>
    <scope>NUCLEOTIDE SEQUENCE [LARGE SCALE GENOMIC DNA]</scope>
    <source>
        <strain evidence="7">KPR-1</strain>
    </source>
</reference>
<sequence>MTLTHPQQDFAGLSMLDHHGEWHEDATLARYADTSQDFLRTAYRHMVRTRAFDDEATSLQRQGELALWPPCKGQEGIQVGSALATPMSDLVVPSYREHGVADVRGLDLAKLIGVFRGVEHGGWDSAERNFHLYTFVIAAHLPHAVGRAMALQQDHRRGLNAEQRAVVTYFGDGATSQGDANEALVFAASAKAPVVFICQNNGWAISVPTSVQSAVPIVQRPAGFGIEALRIDGNDPVASYAATKLALEHVQSGRGPFFIEAVTYRMGAHTTSDDPTRYRTDAEEQYWAERCPIKRTAAALRNQGVGEDFFADVAADAEDLRSRIRTYTRELSAGDVLDMFDHVYASEHLQVAADRAAWEAGTC</sequence>
<dbReference type="PANTHER" id="PTHR43380">
    <property type="entry name" value="2-OXOISOVALERATE DEHYDROGENASE SUBUNIT ALPHA, MITOCHONDRIAL"/>
    <property type="match status" value="1"/>
</dbReference>
<dbReference type="AlphaFoldDB" id="A0A1H3XW79"/>
<dbReference type="GO" id="GO:0003863">
    <property type="term" value="F:branched-chain 2-oxo acid dehydrogenase activity"/>
    <property type="evidence" value="ECO:0007669"/>
    <property type="project" value="UniProtKB-EC"/>
</dbReference>
<dbReference type="InterPro" id="IPR029061">
    <property type="entry name" value="THDP-binding"/>
</dbReference>
<comment type="similarity">
    <text evidence="4">Belongs to the BCKDHA family.</text>
</comment>
<dbReference type="InterPro" id="IPR001017">
    <property type="entry name" value="DH_E1"/>
</dbReference>
<evidence type="ECO:0000256" key="3">
    <source>
        <dbReference type="ARBA" id="ARBA00023052"/>
    </source>
</evidence>
<dbReference type="EMBL" id="FNQV01000004">
    <property type="protein sequence ID" value="SEA03725.1"/>
    <property type="molecule type" value="Genomic_DNA"/>
</dbReference>
<evidence type="ECO:0000313" key="6">
    <source>
        <dbReference type="EMBL" id="SEA03725.1"/>
    </source>
</evidence>
<dbReference type="GO" id="GO:0009083">
    <property type="term" value="P:branched-chain amino acid catabolic process"/>
    <property type="evidence" value="ECO:0007669"/>
    <property type="project" value="TreeGrafter"/>
</dbReference>
<comment type="cofactor">
    <cofactor evidence="1 4">
        <name>thiamine diphosphate</name>
        <dbReference type="ChEBI" id="CHEBI:58937"/>
    </cofactor>
</comment>
<dbReference type="Pfam" id="PF00676">
    <property type="entry name" value="E1_dh"/>
    <property type="match status" value="1"/>
</dbReference>
<keyword evidence="6" id="KW-0670">Pyruvate</keyword>
<protein>
    <recommendedName>
        <fullName evidence="4">2-oxoisovalerate dehydrogenase subunit alpha</fullName>
        <ecNumber evidence="4">1.2.4.4</ecNumber>
    </recommendedName>
    <alternativeName>
        <fullName evidence="4">Branched-chain alpha-keto acid dehydrogenase E1 component alpha chain</fullName>
    </alternativeName>
</protein>
<keyword evidence="3 4" id="KW-0786">Thiamine pyrophosphate</keyword>
<evidence type="ECO:0000313" key="7">
    <source>
        <dbReference type="Proteomes" id="UP000199288"/>
    </source>
</evidence>
<dbReference type="Gene3D" id="3.40.50.970">
    <property type="match status" value="1"/>
</dbReference>
<dbReference type="InterPro" id="IPR050771">
    <property type="entry name" value="Alpha-ketoacid_DH_E1_comp"/>
</dbReference>
<comment type="function">
    <text evidence="4">The branched-chain alpha-keto dehydrogenase complex catalyzes the overall conversion of alpha-keto acids to acyl-CoA and CO(2). It contains multiple copies of three enzymatic components: branched-chain alpha-keto acid decarboxylase (E1), lipoamide acyltransferase (E2) and lipoamide dehydrogenase (E3).</text>
</comment>
<dbReference type="RefSeq" id="WP_092562397.1">
    <property type="nucleotide sequence ID" value="NZ_FNQV01000004.1"/>
</dbReference>
<dbReference type="GO" id="GO:0000287">
    <property type="term" value="F:magnesium ion binding"/>
    <property type="evidence" value="ECO:0007669"/>
    <property type="project" value="UniProtKB-ARBA"/>
</dbReference>
<dbReference type="SUPFAM" id="SSF52518">
    <property type="entry name" value="Thiamin diphosphate-binding fold (THDP-binding)"/>
    <property type="match status" value="1"/>
</dbReference>
<accession>A0A1H3XW79</accession>
<evidence type="ECO:0000259" key="5">
    <source>
        <dbReference type="Pfam" id="PF00676"/>
    </source>
</evidence>
<keyword evidence="2 4" id="KW-0560">Oxidoreductase</keyword>
<evidence type="ECO:0000256" key="4">
    <source>
        <dbReference type="RuleBase" id="RU365014"/>
    </source>
</evidence>
<name>A0A1H3XW79_9ACTO</name>
<dbReference type="EC" id="1.2.4.4" evidence="4"/>
<dbReference type="PANTHER" id="PTHR43380:SF1">
    <property type="entry name" value="2-OXOISOVALERATE DEHYDROGENASE SUBUNIT ALPHA, MITOCHONDRIAL"/>
    <property type="match status" value="1"/>
</dbReference>
<dbReference type="OrthoDB" id="9766715at2"/>
<organism evidence="6 7">
    <name type="scientific">Bowdeniella nasicola</name>
    <dbReference type="NCBI Taxonomy" id="208480"/>
    <lineage>
        <taxon>Bacteria</taxon>
        <taxon>Bacillati</taxon>
        <taxon>Actinomycetota</taxon>
        <taxon>Actinomycetes</taxon>
        <taxon>Actinomycetales</taxon>
        <taxon>Actinomycetaceae</taxon>
        <taxon>Bowdeniella</taxon>
    </lineage>
</organism>
<comment type="catalytic activity">
    <reaction evidence="4">
        <text>N(6)-[(R)-lipoyl]-L-lysyl-[protein] + 3-methyl-2-oxobutanoate + H(+) = N(6)-[(R)-S(8)-2-methylpropanoyldihydrolipoyl]-L-lysyl-[protein] + CO2</text>
        <dbReference type="Rhea" id="RHEA:13457"/>
        <dbReference type="Rhea" id="RHEA-COMP:10474"/>
        <dbReference type="Rhea" id="RHEA-COMP:10497"/>
        <dbReference type="ChEBI" id="CHEBI:11851"/>
        <dbReference type="ChEBI" id="CHEBI:15378"/>
        <dbReference type="ChEBI" id="CHEBI:16526"/>
        <dbReference type="ChEBI" id="CHEBI:83099"/>
        <dbReference type="ChEBI" id="CHEBI:83142"/>
        <dbReference type="EC" id="1.2.4.4"/>
    </reaction>
</comment>
<keyword evidence="7" id="KW-1185">Reference proteome</keyword>
<dbReference type="Proteomes" id="UP000199288">
    <property type="component" value="Unassembled WGS sequence"/>
</dbReference>
<feature type="domain" description="Dehydrogenase E1 component" evidence="5">
    <location>
        <begin position="43"/>
        <end position="305"/>
    </location>
</feature>